<dbReference type="STRING" id="101127.A0A1X2GIP8"/>
<dbReference type="EMBL" id="MCGT01000013">
    <property type="protein sequence ID" value="ORX54576.1"/>
    <property type="molecule type" value="Genomic_DNA"/>
</dbReference>
<dbReference type="SMART" id="SM00382">
    <property type="entry name" value="AAA"/>
    <property type="match status" value="1"/>
</dbReference>
<evidence type="ECO:0000256" key="1">
    <source>
        <dbReference type="ARBA" id="ARBA00007448"/>
    </source>
</evidence>
<dbReference type="OrthoDB" id="10251412at2759"/>
<feature type="compositionally biased region" description="Basic and acidic residues" evidence="2">
    <location>
        <begin position="535"/>
        <end position="555"/>
    </location>
</feature>
<dbReference type="SUPFAM" id="SSF52540">
    <property type="entry name" value="P-loop containing nucleoside triphosphate hydrolases"/>
    <property type="match status" value="1"/>
</dbReference>
<evidence type="ECO:0000313" key="5">
    <source>
        <dbReference type="Proteomes" id="UP000242146"/>
    </source>
</evidence>
<dbReference type="GO" id="GO:0005524">
    <property type="term" value="F:ATP binding"/>
    <property type="evidence" value="ECO:0007669"/>
    <property type="project" value="InterPro"/>
</dbReference>
<dbReference type="PANTHER" id="PTHR23070">
    <property type="entry name" value="BCS1 AAA-TYPE ATPASE"/>
    <property type="match status" value="1"/>
</dbReference>
<evidence type="ECO:0000256" key="2">
    <source>
        <dbReference type="SAM" id="MobiDB-lite"/>
    </source>
</evidence>
<proteinExistence type="inferred from homology"/>
<dbReference type="InterPro" id="IPR003959">
    <property type="entry name" value="ATPase_AAA_core"/>
</dbReference>
<feature type="region of interest" description="Disordered" evidence="2">
    <location>
        <begin position="535"/>
        <end position="583"/>
    </location>
</feature>
<dbReference type="AlphaFoldDB" id="A0A1X2GIP8"/>
<comment type="similarity">
    <text evidence="1">Belongs to the AAA ATPase family. BCS1 subfamily.</text>
</comment>
<keyword evidence="5" id="KW-1185">Reference proteome</keyword>
<evidence type="ECO:0000259" key="3">
    <source>
        <dbReference type="SMART" id="SM00382"/>
    </source>
</evidence>
<accession>A0A1X2GIP8</accession>
<dbReference type="InterPro" id="IPR003593">
    <property type="entry name" value="AAA+_ATPase"/>
</dbReference>
<organism evidence="4 5">
    <name type="scientific">Hesseltinella vesiculosa</name>
    <dbReference type="NCBI Taxonomy" id="101127"/>
    <lineage>
        <taxon>Eukaryota</taxon>
        <taxon>Fungi</taxon>
        <taxon>Fungi incertae sedis</taxon>
        <taxon>Mucoromycota</taxon>
        <taxon>Mucoromycotina</taxon>
        <taxon>Mucoromycetes</taxon>
        <taxon>Mucorales</taxon>
        <taxon>Cunninghamellaceae</taxon>
        <taxon>Hesseltinella</taxon>
    </lineage>
</organism>
<reference evidence="4 5" key="1">
    <citation type="submission" date="2016-07" db="EMBL/GenBank/DDBJ databases">
        <title>Pervasive Adenine N6-methylation of Active Genes in Fungi.</title>
        <authorList>
            <consortium name="DOE Joint Genome Institute"/>
            <person name="Mondo S.J."/>
            <person name="Dannebaum R.O."/>
            <person name="Kuo R.C."/>
            <person name="Labutti K."/>
            <person name="Haridas S."/>
            <person name="Kuo A."/>
            <person name="Salamov A."/>
            <person name="Ahrendt S.R."/>
            <person name="Lipzen A."/>
            <person name="Sullivan W."/>
            <person name="Andreopoulos W.B."/>
            <person name="Clum A."/>
            <person name="Lindquist E."/>
            <person name="Daum C."/>
            <person name="Ramamoorthy G.K."/>
            <person name="Gryganskyi A."/>
            <person name="Culley D."/>
            <person name="Magnuson J.K."/>
            <person name="James T.Y."/>
            <person name="O'Malley M.A."/>
            <person name="Stajich J.E."/>
            <person name="Spatafora J.W."/>
            <person name="Visel A."/>
            <person name="Grigoriev I.V."/>
        </authorList>
    </citation>
    <scope>NUCLEOTIDE SEQUENCE [LARGE SCALE GENOMIC DNA]</scope>
    <source>
        <strain evidence="4 5">NRRL 3301</strain>
    </source>
</reference>
<feature type="domain" description="AAA+ ATPase" evidence="3">
    <location>
        <begin position="272"/>
        <end position="391"/>
    </location>
</feature>
<name>A0A1X2GIP8_9FUNG</name>
<dbReference type="Proteomes" id="UP000242146">
    <property type="component" value="Unassembled WGS sequence"/>
</dbReference>
<protein>
    <submittedName>
        <fullName evidence="4">P-loop containing nucleoside triphosphate hydrolase protein</fullName>
    </submittedName>
</protein>
<comment type="caution">
    <text evidence="4">The sequence shown here is derived from an EMBL/GenBank/DDBJ whole genome shotgun (WGS) entry which is preliminary data.</text>
</comment>
<gene>
    <name evidence="4" type="ORF">DM01DRAFT_1407401</name>
</gene>
<feature type="compositionally biased region" description="Acidic residues" evidence="2">
    <location>
        <begin position="564"/>
        <end position="577"/>
    </location>
</feature>
<evidence type="ECO:0000313" key="4">
    <source>
        <dbReference type="EMBL" id="ORX54576.1"/>
    </source>
</evidence>
<dbReference type="Pfam" id="PF00004">
    <property type="entry name" value="AAA"/>
    <property type="match status" value="1"/>
</dbReference>
<sequence>MPTALQKYRPQVNTTVLFERVLHLLEKVTDEKFWHSLLGDRITDLLKRYFGNDFVMITLLLYVSPMLKTHWSRLVTHLMDRLRPKRNYLTVEIHPNEDIYDTIDDYIKENLDFAENKSSGIAKYTTAHRAGGPEIGLFTHGNDTNEITFNGRKLFVTWRHPEEDVDLPESFKATHLEISMEAAPGETINTLKEILQEWSDSCHVPTVDNERKIVTINHYEWSGINGWQFKANFEPRGVTSVNLAPGVKERLLTDISRFLSQKSWFQKRGIPFRRGLLFYGPPGTGKSSIIQALAGHLQLNINTMKLAEVVTDDEFGRGISKMPVRSMLVIEDIDHCKVEKVTMSSMLNALDGLNSKDGAIVVMTCNDINKLEPAMLRPGRIDVKINLDYAVHAQMESMFWRFFDLAHEEMEEMKAAEVYNEASEQEFEHDKLEQAFDAKDLPLAHHAKPISPPLSPHLSDDDEEEVTLDRRACLELALTKLKVLIPQHTVTTAELQALFTSLVLEMGPDCEHHLLMQGLIDRVPAFLEQTKLDRKQAEEHRKLKEKEREEAEEKKRAKKSKKDDEEEEEEESSDDDLGFGLFD</sequence>
<dbReference type="InterPro" id="IPR050747">
    <property type="entry name" value="Mitochondrial_chaperone_BCS1"/>
</dbReference>
<keyword evidence="4" id="KW-0378">Hydrolase</keyword>
<dbReference type="InterPro" id="IPR027417">
    <property type="entry name" value="P-loop_NTPase"/>
</dbReference>
<dbReference type="Gene3D" id="3.40.50.300">
    <property type="entry name" value="P-loop containing nucleotide triphosphate hydrolases"/>
    <property type="match status" value="1"/>
</dbReference>
<dbReference type="GO" id="GO:0016887">
    <property type="term" value="F:ATP hydrolysis activity"/>
    <property type="evidence" value="ECO:0007669"/>
    <property type="project" value="InterPro"/>
</dbReference>